<dbReference type="GO" id="GO:0098552">
    <property type="term" value="C:side of membrane"/>
    <property type="evidence" value="ECO:0007669"/>
    <property type="project" value="UniProtKB-ARBA"/>
</dbReference>
<dbReference type="PIR" id="A71159">
    <property type="entry name" value="A71159"/>
</dbReference>
<accession>O58205</accession>
<reference evidence="10 11" key="1">
    <citation type="journal article" date="1998" name="DNA Res.">
        <title>Complete sequence and gene organization of the genome of a hyper-thermophilic archaebacterium, Pyrococcus horikoshii OT3.</title>
        <authorList>
            <person name="Kawarabayasi Y."/>
            <person name="Sawada M."/>
            <person name="Horikawa H."/>
            <person name="Haikawa Y."/>
            <person name="Hino Y."/>
            <person name="Yamamoto S."/>
            <person name="Sekine M."/>
            <person name="Baba S."/>
            <person name="Kosugi H."/>
            <person name="Hosoyama A."/>
            <person name="Nagai Y."/>
            <person name="Sakai M."/>
            <person name="Ogura K."/>
            <person name="Otuka R."/>
            <person name="Nakazawa H."/>
            <person name="Takamiya M."/>
            <person name="Ohfuku Y."/>
            <person name="Funahashi T."/>
            <person name="Tanaka T."/>
            <person name="Kudoh Y."/>
            <person name="Yamazaki J."/>
            <person name="Kushida N."/>
            <person name="Oguchi A."/>
            <person name="Aoki K."/>
            <person name="Nakamura Y."/>
            <person name="Robb T.F."/>
            <person name="Horikoshi K."/>
            <person name="Masuchi Y."/>
            <person name="Shizuya H."/>
            <person name="Kikuchi H."/>
        </authorList>
    </citation>
    <scope>NUCLEOTIDE SEQUENCE [LARGE SCALE GENOMIC DNA]</scope>
    <source>
        <strain evidence="11">ATCC 700860 / DSM 12428 / JCM 9974 / NBRC 100139 / OT-3</strain>
    </source>
</reference>
<evidence type="ECO:0000256" key="3">
    <source>
        <dbReference type="ARBA" id="ARBA00022692"/>
    </source>
</evidence>
<dbReference type="EvolutionaryTrace" id="O58205"/>
<evidence type="ECO:0000256" key="5">
    <source>
        <dbReference type="ARBA" id="ARBA00023054"/>
    </source>
</evidence>
<feature type="domain" description="Band 7" evidence="9">
    <location>
        <begin position="26"/>
        <end position="183"/>
    </location>
</feature>
<comment type="subcellular location">
    <subcellularLocation>
        <location evidence="1">Membrane</location>
        <topology evidence="1">Single-pass membrane protein</topology>
    </subcellularLocation>
</comment>
<dbReference type="SUPFAM" id="SSF117892">
    <property type="entry name" value="Band 7/SPFH domain"/>
    <property type="match status" value="1"/>
</dbReference>
<dbReference type="SMR" id="O58205"/>
<keyword evidence="12" id="KW-0002">3D-structure</keyword>
<dbReference type="PANTHER" id="PTHR43327">
    <property type="entry name" value="STOMATIN-LIKE PROTEIN 2, MITOCHONDRIAL"/>
    <property type="match status" value="1"/>
</dbReference>
<dbReference type="InterPro" id="IPR001972">
    <property type="entry name" value="Stomatin_HflK_fam"/>
</dbReference>
<keyword evidence="4 8" id="KW-1133">Transmembrane helix</keyword>
<dbReference type="AlphaFoldDB" id="O58205"/>
<dbReference type="InterPro" id="IPR001107">
    <property type="entry name" value="Band_7"/>
</dbReference>
<evidence type="ECO:0000313" key="11">
    <source>
        <dbReference type="Proteomes" id="UP000000752"/>
    </source>
</evidence>
<evidence type="ECO:0000256" key="7">
    <source>
        <dbReference type="ARBA" id="ARBA00080748"/>
    </source>
</evidence>
<evidence type="ECO:0007829" key="12">
    <source>
        <dbReference type="PDB" id="2RPB"/>
    </source>
</evidence>
<name>O58205_PYRHO</name>
<dbReference type="FunFam" id="3.30.479.30:FF:000004">
    <property type="entry name" value="Putative membrane protease family, stomatin"/>
    <property type="match status" value="1"/>
</dbReference>
<evidence type="ECO:0000256" key="6">
    <source>
        <dbReference type="ARBA" id="ARBA00023136"/>
    </source>
</evidence>
<reference evidence="12" key="2">
    <citation type="submission" date="2008-05" db="PDB data bank">
        <title>The solution structure of membrane protein.</title>
        <authorList>
            <person name="Kuwahara Y."/>
            <person name="Unzai S."/>
            <person name="Nagata T."/>
            <person name="Hiroaki H."/>
        </authorList>
    </citation>
    <scope>STRUCTURE BY NMR OF 66-174</scope>
</reference>
<dbReference type="InterPro" id="IPR050710">
    <property type="entry name" value="Band7/mec-2_domain"/>
</dbReference>
<evidence type="ECO:0000256" key="2">
    <source>
        <dbReference type="ARBA" id="ARBA00008164"/>
    </source>
</evidence>
<dbReference type="Gene3D" id="3.30.479.30">
    <property type="entry name" value="Band 7 domain"/>
    <property type="match status" value="1"/>
</dbReference>
<dbReference type="eggNOG" id="arCOG01915">
    <property type="taxonomic scope" value="Archaea"/>
</dbReference>
<evidence type="ECO:0000256" key="1">
    <source>
        <dbReference type="ARBA" id="ARBA00004167"/>
    </source>
</evidence>
<dbReference type="STRING" id="70601.gene:9377404"/>
<evidence type="ECO:0000259" key="9">
    <source>
        <dbReference type="SMART" id="SM00244"/>
    </source>
</evidence>
<dbReference type="PRINTS" id="PR00721">
    <property type="entry name" value="STOMATIN"/>
</dbReference>
<dbReference type="InterPro" id="IPR036013">
    <property type="entry name" value="Band_7/SPFH_dom_sf"/>
</dbReference>
<dbReference type="EnsemblBacteria" id="BAA29558">
    <property type="protein sequence ID" value="BAA29558"/>
    <property type="gene ID" value="BAA29558"/>
</dbReference>
<keyword evidence="11" id="KW-1185">Reference proteome</keyword>
<evidence type="ECO:0000256" key="4">
    <source>
        <dbReference type="ARBA" id="ARBA00022989"/>
    </source>
</evidence>
<dbReference type="Pfam" id="PF01145">
    <property type="entry name" value="Band_7"/>
    <property type="match status" value="1"/>
</dbReference>
<evidence type="ECO:0000256" key="8">
    <source>
        <dbReference type="SAM" id="Phobius"/>
    </source>
</evidence>
<keyword evidence="5" id="KW-0175">Coiled coil</keyword>
<comment type="similarity">
    <text evidence="2">Belongs to the band 7/mec-2 family.</text>
</comment>
<dbReference type="PDBsum" id="2RPB"/>
<sequence>MVNSMIGAGGIALIILGLFLLIMLLLSVKVIRPYQKGLVERLGKFNRLLDPGIHFIIPFMERVKIVDLREHVIDVPPQEVICKDNVVVTVDAVVYYQVIDPVKAVYNVSDFLMAIVKLAQTNLRAIIGEMELDETLSGRDIINARLREELDKITDRWGVKITRVEIQRIDPPKDIQEAMAKQMTAEREKRAMILIAEGKKEAAIREAEGQKQAAILKAEGEKQRQILIAEGQAEAIRKVLEALKLADEKYLALQYIEKLPELARYGNLIVPYDTESLVGLLRMIQKIRSTPAGEKKEE</sequence>
<feature type="transmembrane region" description="Helical" evidence="8">
    <location>
        <begin position="6"/>
        <end position="26"/>
    </location>
</feature>
<dbReference type="SMART" id="SM00244">
    <property type="entry name" value="PHB"/>
    <property type="match status" value="1"/>
</dbReference>
<protein>
    <recommendedName>
        <fullName evidence="7">Prokaryotic stomatin</fullName>
    </recommendedName>
</protein>
<keyword evidence="3 8" id="KW-0812">Transmembrane</keyword>
<evidence type="ECO:0000313" key="10">
    <source>
        <dbReference type="EMBL" id="BAA29558.1"/>
    </source>
</evidence>
<proteinExistence type="evidence at protein level"/>
<dbReference type="PDB" id="2RPB">
    <property type="method" value="NMR"/>
    <property type="chains" value="A=66-174"/>
</dbReference>
<dbReference type="Proteomes" id="UP000000752">
    <property type="component" value="Chromosome"/>
</dbReference>
<dbReference type="GO" id="GO:0005886">
    <property type="term" value="C:plasma membrane"/>
    <property type="evidence" value="ECO:0007669"/>
    <property type="project" value="UniProtKB-ARBA"/>
</dbReference>
<gene>
    <name evidence="10" type="ordered locus">PH0470</name>
</gene>
<dbReference type="EMBL" id="BA000001">
    <property type="protein sequence ID" value="BAA29558.1"/>
    <property type="molecule type" value="Genomic_DNA"/>
</dbReference>
<keyword evidence="6 8" id="KW-0472">Membrane</keyword>
<dbReference type="PANTHER" id="PTHR43327:SF10">
    <property type="entry name" value="STOMATIN-LIKE PROTEIN 2, MITOCHONDRIAL"/>
    <property type="match status" value="1"/>
</dbReference>
<dbReference type="KEGG" id="pho:PH0470"/>
<organism evidence="10 11">
    <name type="scientific">Pyrococcus horikoshii (strain ATCC 700860 / DSM 12428 / JCM 9974 / NBRC 100139 / OT-3)</name>
    <dbReference type="NCBI Taxonomy" id="70601"/>
    <lineage>
        <taxon>Archaea</taxon>
        <taxon>Methanobacteriati</taxon>
        <taxon>Methanobacteriota</taxon>
        <taxon>Thermococci</taxon>
        <taxon>Thermococcales</taxon>
        <taxon>Thermococcaceae</taxon>
        <taxon>Pyrococcus</taxon>
    </lineage>
</organism>
<dbReference type="PROSITE" id="PS01270">
    <property type="entry name" value="BAND_7"/>
    <property type="match status" value="1"/>
</dbReference>
<dbReference type="InterPro" id="IPR018080">
    <property type="entry name" value="Band_7/stomatin-like_CS"/>
</dbReference>